<sequence length="137" mass="15603">MRSSRQFTNAVFEVVLESSIETSGTASRLFSIRTQSSLMMSPHRSSPYILENHRRRMGLLRNSMYHGGKMKFLSFLARKGVRESQAVARAGESCIPTSHPEEPLIVMRKATVAALWLPNQSEVAWNFNYWSPGTRRI</sequence>
<name>A0AA38ITH4_9CUCU</name>
<keyword evidence="2" id="KW-1185">Reference proteome</keyword>
<reference evidence="1" key="1">
    <citation type="journal article" date="2023" name="G3 (Bethesda)">
        <title>Whole genome assemblies of Zophobas morio and Tenebrio molitor.</title>
        <authorList>
            <person name="Kaur S."/>
            <person name="Stinson S.A."/>
            <person name="diCenzo G.C."/>
        </authorList>
    </citation>
    <scope>NUCLEOTIDE SEQUENCE</scope>
    <source>
        <strain evidence="1">QUZm001</strain>
    </source>
</reference>
<accession>A0AA38ITH4</accession>
<evidence type="ECO:0000313" key="1">
    <source>
        <dbReference type="EMBL" id="KAJ3661351.1"/>
    </source>
</evidence>
<organism evidence="1 2">
    <name type="scientific">Zophobas morio</name>
    <dbReference type="NCBI Taxonomy" id="2755281"/>
    <lineage>
        <taxon>Eukaryota</taxon>
        <taxon>Metazoa</taxon>
        <taxon>Ecdysozoa</taxon>
        <taxon>Arthropoda</taxon>
        <taxon>Hexapoda</taxon>
        <taxon>Insecta</taxon>
        <taxon>Pterygota</taxon>
        <taxon>Neoptera</taxon>
        <taxon>Endopterygota</taxon>
        <taxon>Coleoptera</taxon>
        <taxon>Polyphaga</taxon>
        <taxon>Cucujiformia</taxon>
        <taxon>Tenebrionidae</taxon>
        <taxon>Zophobas</taxon>
    </lineage>
</organism>
<gene>
    <name evidence="1" type="ORF">Zmor_005749</name>
</gene>
<evidence type="ECO:0000313" key="2">
    <source>
        <dbReference type="Proteomes" id="UP001168821"/>
    </source>
</evidence>
<protein>
    <submittedName>
        <fullName evidence="1">Uncharacterized protein</fullName>
    </submittedName>
</protein>
<dbReference type="Proteomes" id="UP001168821">
    <property type="component" value="Unassembled WGS sequence"/>
</dbReference>
<comment type="caution">
    <text evidence="1">The sequence shown here is derived from an EMBL/GenBank/DDBJ whole genome shotgun (WGS) entry which is preliminary data.</text>
</comment>
<proteinExistence type="predicted"/>
<dbReference type="EMBL" id="JALNTZ010000002">
    <property type="protein sequence ID" value="KAJ3661351.1"/>
    <property type="molecule type" value="Genomic_DNA"/>
</dbReference>
<dbReference type="AlphaFoldDB" id="A0AA38ITH4"/>